<accession>A0ABD1LCA5</accession>
<reference evidence="2 3" key="1">
    <citation type="submission" date="2024-08" db="EMBL/GenBank/DDBJ databases">
        <title>Insights into the chromosomal genome structure of Flemingia macrophylla.</title>
        <authorList>
            <person name="Ding Y."/>
            <person name="Zhao Y."/>
            <person name="Bi W."/>
            <person name="Wu M."/>
            <person name="Zhao G."/>
            <person name="Gong Y."/>
            <person name="Li W."/>
            <person name="Zhang P."/>
        </authorList>
    </citation>
    <scope>NUCLEOTIDE SEQUENCE [LARGE SCALE GENOMIC DNA]</scope>
    <source>
        <strain evidence="2">DYQJB</strain>
        <tissue evidence="2">Leaf</tissue>
    </source>
</reference>
<sequence length="119" mass="13153">MSSSESSSNFNLLSLIFHSIGVIHFFTSYIHNYYKSKALFSVQCLCHYGKIANIASISSCSSSVISICYVLRPLLDCTSKIENEYGNMDLADGVAGKFYIKWAASMATGLIVSFPHYIL</sequence>
<evidence type="ECO:0000313" key="3">
    <source>
        <dbReference type="Proteomes" id="UP001603857"/>
    </source>
</evidence>
<gene>
    <name evidence="2" type="ORF">Fmac_030134</name>
</gene>
<comment type="caution">
    <text evidence="2">The sequence shown here is derived from an EMBL/GenBank/DDBJ whole genome shotgun (WGS) entry which is preliminary data.</text>
</comment>
<keyword evidence="1" id="KW-0472">Membrane</keyword>
<evidence type="ECO:0000256" key="1">
    <source>
        <dbReference type="SAM" id="Phobius"/>
    </source>
</evidence>
<protein>
    <submittedName>
        <fullName evidence="2">Uncharacterized protein</fullName>
    </submittedName>
</protein>
<dbReference type="EMBL" id="JBGMDY010000010">
    <property type="protein sequence ID" value="KAL2321165.1"/>
    <property type="molecule type" value="Genomic_DNA"/>
</dbReference>
<feature type="transmembrane region" description="Helical" evidence="1">
    <location>
        <begin position="12"/>
        <end position="31"/>
    </location>
</feature>
<proteinExistence type="predicted"/>
<organism evidence="2 3">
    <name type="scientific">Flemingia macrophylla</name>
    <dbReference type="NCBI Taxonomy" id="520843"/>
    <lineage>
        <taxon>Eukaryota</taxon>
        <taxon>Viridiplantae</taxon>
        <taxon>Streptophyta</taxon>
        <taxon>Embryophyta</taxon>
        <taxon>Tracheophyta</taxon>
        <taxon>Spermatophyta</taxon>
        <taxon>Magnoliopsida</taxon>
        <taxon>eudicotyledons</taxon>
        <taxon>Gunneridae</taxon>
        <taxon>Pentapetalae</taxon>
        <taxon>rosids</taxon>
        <taxon>fabids</taxon>
        <taxon>Fabales</taxon>
        <taxon>Fabaceae</taxon>
        <taxon>Papilionoideae</taxon>
        <taxon>50 kb inversion clade</taxon>
        <taxon>NPAAA clade</taxon>
        <taxon>indigoferoid/millettioid clade</taxon>
        <taxon>Phaseoleae</taxon>
        <taxon>Flemingia</taxon>
    </lineage>
</organism>
<name>A0ABD1LCA5_9FABA</name>
<dbReference type="AlphaFoldDB" id="A0ABD1LCA5"/>
<dbReference type="Proteomes" id="UP001603857">
    <property type="component" value="Unassembled WGS sequence"/>
</dbReference>
<keyword evidence="1" id="KW-1133">Transmembrane helix</keyword>
<keyword evidence="1" id="KW-0812">Transmembrane</keyword>
<keyword evidence="3" id="KW-1185">Reference proteome</keyword>
<evidence type="ECO:0000313" key="2">
    <source>
        <dbReference type="EMBL" id="KAL2321165.1"/>
    </source>
</evidence>